<dbReference type="EMBL" id="SRMP02000051">
    <property type="protein sequence ID" value="MFN0293657.1"/>
    <property type="molecule type" value="Genomic_DNA"/>
</dbReference>
<dbReference type="RefSeq" id="WP_138729320.1">
    <property type="nucleotide sequence ID" value="NZ_SRMP02000051.1"/>
</dbReference>
<evidence type="ECO:0008006" key="4">
    <source>
        <dbReference type="Google" id="ProtNLM"/>
    </source>
</evidence>
<organism evidence="2 3">
    <name type="scientific">Pedobacter helvus</name>
    <dbReference type="NCBI Taxonomy" id="2563444"/>
    <lineage>
        <taxon>Bacteria</taxon>
        <taxon>Pseudomonadati</taxon>
        <taxon>Bacteroidota</taxon>
        <taxon>Sphingobacteriia</taxon>
        <taxon>Sphingobacteriales</taxon>
        <taxon>Sphingobacteriaceae</taxon>
        <taxon>Pedobacter</taxon>
    </lineage>
</organism>
<dbReference type="Gene3D" id="2.60.40.10">
    <property type="entry name" value="Immunoglobulins"/>
    <property type="match status" value="1"/>
</dbReference>
<evidence type="ECO:0000313" key="2">
    <source>
        <dbReference type="EMBL" id="MFN0293657.1"/>
    </source>
</evidence>
<comment type="caution">
    <text evidence="2">The sequence shown here is derived from an EMBL/GenBank/DDBJ whole genome shotgun (WGS) entry which is preliminary data.</text>
</comment>
<reference evidence="2 3" key="1">
    <citation type="submission" date="2024-12" db="EMBL/GenBank/DDBJ databases">
        <authorList>
            <person name="Hu S."/>
        </authorList>
    </citation>
    <scope>NUCLEOTIDE SEQUENCE [LARGE SCALE GENOMIC DNA]</scope>
    <source>
        <strain evidence="2 3">P-25</strain>
    </source>
</reference>
<dbReference type="Proteomes" id="UP001517367">
    <property type="component" value="Unassembled WGS sequence"/>
</dbReference>
<keyword evidence="3" id="KW-1185">Reference proteome</keyword>
<evidence type="ECO:0000313" key="3">
    <source>
        <dbReference type="Proteomes" id="UP001517367"/>
    </source>
</evidence>
<sequence>MNKIITLIVFVASLAQINAVYSQTANANFTAGNLVVVRVNTNATNNAVPVFLDEYNAAGTLINTVSLPSETVGANRRFLVGGGATASSQGFSTLSPNGLYLALAGHDVAAGATQANTENNIQYVTTPKVVAIISNGATSPVINTSTAIANLDNRDNRNAVTSNGTDIWIGGQTQGIHYTTVGSTVSTQIAASPSALRPGGLGIFNGQLYSSTNANPFRIAKIGDGLPTSSATATVLEGIPATGANLPGEDVTNGFVLFDVNASVPGNDLLYFVSELTGTAGLGAGHIRKYIRTVESGDNWVFAGGVSVTNTNSIARVTANALVVGIKSLTGSLVGNVPTLYAASSNSIIKIIDNSATYNADLSATISSVVSASSGTGFRGLTFAPGTVTKTVLPVTLTSFNGKVEQNYVKLSWATSSEKNNSHFDVLRSADGDSFNVIGSVKGNNNSDATLNYSFKDTKPLNGTAYYHLNQVDFDGKTTPSNIIPVASRLAIANNFDVYAVAGTVTVKFNAAINSKGSMSIYNTLGETIAVENIVIQAGENKIKIPAKEIVDGKIYVALLDAAGNLQSKKFIVSSK</sequence>
<feature type="signal peptide" evidence="1">
    <location>
        <begin position="1"/>
        <end position="27"/>
    </location>
</feature>
<protein>
    <recommendedName>
        <fullName evidence="4">T9SS type A sorting domain-containing protein</fullName>
    </recommendedName>
</protein>
<accession>A0ABW9JMK6</accession>
<feature type="chain" id="PRO_5045538692" description="T9SS type A sorting domain-containing protein" evidence="1">
    <location>
        <begin position="28"/>
        <end position="576"/>
    </location>
</feature>
<evidence type="ECO:0000256" key="1">
    <source>
        <dbReference type="SAM" id="SignalP"/>
    </source>
</evidence>
<proteinExistence type="predicted"/>
<name>A0ABW9JMK6_9SPHI</name>
<keyword evidence="1" id="KW-0732">Signal</keyword>
<dbReference type="InterPro" id="IPR013783">
    <property type="entry name" value="Ig-like_fold"/>
</dbReference>
<gene>
    <name evidence="2" type="ORF">E5L68_019930</name>
</gene>